<dbReference type="Proteomes" id="UP000002009">
    <property type="component" value="Chromosome 13"/>
</dbReference>
<dbReference type="eggNOG" id="KOG0236">
    <property type="taxonomic scope" value="Eukaryota"/>
</dbReference>
<evidence type="ECO:0000313" key="7">
    <source>
        <dbReference type="EMBL" id="ACO66709.1"/>
    </source>
</evidence>
<dbReference type="Pfam" id="PF00916">
    <property type="entry name" value="Sulfate_transp"/>
    <property type="match status" value="1"/>
</dbReference>
<organism evidence="7 8">
    <name type="scientific">Micromonas commoda (strain RCC299 / NOUM17 / CCMP2709)</name>
    <name type="common">Picoplanktonic green alga</name>
    <dbReference type="NCBI Taxonomy" id="296587"/>
    <lineage>
        <taxon>Eukaryota</taxon>
        <taxon>Viridiplantae</taxon>
        <taxon>Chlorophyta</taxon>
        <taxon>Mamiellophyceae</taxon>
        <taxon>Mamiellales</taxon>
        <taxon>Mamiellaceae</taxon>
        <taxon>Micromonas</taxon>
    </lineage>
</organism>
<name>C1EG38_MICCC</name>
<proteinExistence type="predicted"/>
<keyword evidence="3 5" id="KW-1133">Transmembrane helix</keyword>
<dbReference type="InterPro" id="IPR001902">
    <property type="entry name" value="SLC26A/SulP_fam"/>
</dbReference>
<protein>
    <recommendedName>
        <fullName evidence="6">SLC26A/SulP transporter domain-containing protein</fullName>
    </recommendedName>
</protein>
<evidence type="ECO:0000256" key="4">
    <source>
        <dbReference type="ARBA" id="ARBA00023136"/>
    </source>
</evidence>
<dbReference type="STRING" id="296587.C1EG38"/>
<feature type="transmembrane region" description="Helical" evidence="5">
    <location>
        <begin position="252"/>
        <end position="270"/>
    </location>
</feature>
<comment type="subcellular location">
    <subcellularLocation>
        <location evidence="1">Membrane</location>
        <topology evidence="1">Multi-pass membrane protein</topology>
    </subcellularLocation>
</comment>
<dbReference type="GO" id="GO:0055085">
    <property type="term" value="P:transmembrane transport"/>
    <property type="evidence" value="ECO:0007669"/>
    <property type="project" value="InterPro"/>
</dbReference>
<dbReference type="PANTHER" id="PTHR11814">
    <property type="entry name" value="SULFATE TRANSPORTER"/>
    <property type="match status" value="1"/>
</dbReference>
<evidence type="ECO:0000256" key="2">
    <source>
        <dbReference type="ARBA" id="ARBA00022692"/>
    </source>
</evidence>
<dbReference type="RefSeq" id="XP_002505451.1">
    <property type="nucleotide sequence ID" value="XM_002505405.1"/>
</dbReference>
<feature type="transmembrane region" description="Helical" evidence="5">
    <location>
        <begin position="402"/>
        <end position="423"/>
    </location>
</feature>
<dbReference type="OrthoDB" id="540766at2759"/>
<feature type="transmembrane region" description="Helical" evidence="5">
    <location>
        <begin position="172"/>
        <end position="191"/>
    </location>
</feature>
<evidence type="ECO:0000313" key="8">
    <source>
        <dbReference type="Proteomes" id="UP000002009"/>
    </source>
</evidence>
<keyword evidence="8" id="KW-1185">Reference proteome</keyword>
<keyword evidence="2 5" id="KW-0812">Transmembrane</keyword>
<keyword evidence="4 5" id="KW-0472">Membrane</keyword>
<dbReference type="KEGG" id="mis:MICPUN_63500"/>
<dbReference type="EMBL" id="CP001331">
    <property type="protein sequence ID" value="ACO66709.1"/>
    <property type="molecule type" value="Genomic_DNA"/>
</dbReference>
<feature type="transmembrane region" description="Helical" evidence="5">
    <location>
        <begin position="369"/>
        <end position="390"/>
    </location>
</feature>
<sequence length="521" mass="53044">MASVSIAQPHTLAGARVARGAQASARSARVAATVPVGGTKIALISRSQSSWGPGVEALRRGPSVGRNARRFAGVSADAAAAATSDAAPEKSTVVTDIIAGVSTACVAMPQSCAYALLAGTGVKCAVMAAAAASIPCAILGSSRYLQVGCLSLGALLTRGALVNLGIPLGSEVYVMGAATLAFYAGVTRVACGLARLGNIMTSLPVSILQGFVWAATWMVFFSQVPAMVGATASGPLAGHFATAAAWLAAHPMIWHPGTFALAAATFVIMLNGGKIHKMFPSALVCCVLGCVLAATGVDVGACVGAIHVDLGSLFPPAALQIGPTIAKALVVPGVALGVITYLEGAAVCRFWAEQDGEEWSSDKELVAQGVANICSAAVGGMTVAGVISRSSFGILSGAKTKLSHFVTGCCLIAFTVLGGGALLEVLPKAVLGALVSCGVLPLLGPTPKMKPLFDNIKAQPYEVKRDCILACATAVFTFTARPTLDIGLYRGIGLALLFKLFEKTRDLDKKKNEEFEKAQNA</sequence>
<evidence type="ECO:0000259" key="6">
    <source>
        <dbReference type="Pfam" id="PF00916"/>
    </source>
</evidence>
<evidence type="ECO:0000256" key="3">
    <source>
        <dbReference type="ARBA" id="ARBA00022989"/>
    </source>
</evidence>
<dbReference type="InParanoid" id="C1EG38"/>
<dbReference type="GO" id="GO:0016020">
    <property type="term" value="C:membrane"/>
    <property type="evidence" value="ECO:0007669"/>
    <property type="project" value="UniProtKB-SubCell"/>
</dbReference>
<evidence type="ECO:0000256" key="1">
    <source>
        <dbReference type="ARBA" id="ARBA00004141"/>
    </source>
</evidence>
<reference evidence="7 8" key="1">
    <citation type="journal article" date="2009" name="Science">
        <title>Green evolution and dynamic adaptations revealed by genomes of the marine picoeukaryotes Micromonas.</title>
        <authorList>
            <person name="Worden A.Z."/>
            <person name="Lee J.H."/>
            <person name="Mock T."/>
            <person name="Rouze P."/>
            <person name="Simmons M.P."/>
            <person name="Aerts A.L."/>
            <person name="Allen A.E."/>
            <person name="Cuvelier M.L."/>
            <person name="Derelle E."/>
            <person name="Everett M.V."/>
            <person name="Foulon E."/>
            <person name="Grimwood J."/>
            <person name="Gundlach H."/>
            <person name="Henrissat B."/>
            <person name="Napoli C."/>
            <person name="McDonald S.M."/>
            <person name="Parker M.S."/>
            <person name="Rombauts S."/>
            <person name="Salamov A."/>
            <person name="Von Dassow P."/>
            <person name="Badger J.H."/>
            <person name="Coutinho P.M."/>
            <person name="Demir E."/>
            <person name="Dubchak I."/>
            <person name="Gentemann C."/>
            <person name="Eikrem W."/>
            <person name="Gready J.E."/>
            <person name="John U."/>
            <person name="Lanier W."/>
            <person name="Lindquist E.A."/>
            <person name="Lucas S."/>
            <person name="Mayer K.F."/>
            <person name="Moreau H."/>
            <person name="Not F."/>
            <person name="Otillar R."/>
            <person name="Panaud O."/>
            <person name="Pangilinan J."/>
            <person name="Paulsen I."/>
            <person name="Piegu B."/>
            <person name="Poliakov A."/>
            <person name="Robbens S."/>
            <person name="Schmutz J."/>
            <person name="Toulza E."/>
            <person name="Wyss T."/>
            <person name="Zelensky A."/>
            <person name="Zhou K."/>
            <person name="Armbrust E.V."/>
            <person name="Bhattacharya D."/>
            <person name="Goodenough U.W."/>
            <person name="Van de Peer Y."/>
            <person name="Grigoriev I.V."/>
        </authorList>
    </citation>
    <scope>NUCLEOTIDE SEQUENCE [LARGE SCALE GENOMIC DNA]</scope>
    <source>
        <strain evidence="8">RCC299 / NOUM17</strain>
    </source>
</reference>
<dbReference type="OMA" id="VKCAVMA"/>
<feature type="transmembrane region" description="Helical" evidence="5">
    <location>
        <begin position="282"/>
        <end position="306"/>
    </location>
</feature>
<accession>C1EG38</accession>
<evidence type="ECO:0000256" key="5">
    <source>
        <dbReference type="SAM" id="Phobius"/>
    </source>
</evidence>
<dbReference type="AlphaFoldDB" id="C1EG38"/>
<gene>
    <name evidence="7" type="ORF">MICPUN_63500</name>
</gene>
<dbReference type="InterPro" id="IPR011547">
    <property type="entry name" value="SLC26A/SulP_dom"/>
</dbReference>
<feature type="domain" description="SLC26A/SulP transporter" evidence="6">
    <location>
        <begin position="95"/>
        <end position="445"/>
    </location>
</feature>
<dbReference type="GeneID" id="8248627"/>